<comment type="caution">
    <text evidence="2">The sequence shown here is derived from an EMBL/GenBank/DDBJ whole genome shotgun (WGS) entry which is preliminary data.</text>
</comment>
<dbReference type="SUPFAM" id="SSF49299">
    <property type="entry name" value="PKD domain"/>
    <property type="match status" value="1"/>
</dbReference>
<dbReference type="SMART" id="SM00089">
    <property type="entry name" value="PKD"/>
    <property type="match status" value="1"/>
</dbReference>
<dbReference type="EMBL" id="JAVKPK010000073">
    <property type="protein sequence ID" value="MDR7666867.1"/>
    <property type="molecule type" value="Genomic_DNA"/>
</dbReference>
<organism evidence="2 3">
    <name type="scientific">Methanosarcina baikalica</name>
    <dbReference type="NCBI Taxonomy" id="3073890"/>
    <lineage>
        <taxon>Archaea</taxon>
        <taxon>Methanobacteriati</taxon>
        <taxon>Methanobacteriota</taxon>
        <taxon>Stenosarchaea group</taxon>
        <taxon>Methanomicrobia</taxon>
        <taxon>Methanosarcinales</taxon>
        <taxon>Methanosarcinaceae</taxon>
        <taxon>Methanosarcina</taxon>
    </lineage>
</organism>
<gene>
    <name evidence="2" type="ORF">RG963_13990</name>
</gene>
<dbReference type="RefSeq" id="WP_310576912.1">
    <property type="nucleotide sequence ID" value="NZ_JAVKPK010000073.1"/>
</dbReference>
<dbReference type="InterPro" id="IPR013783">
    <property type="entry name" value="Ig-like_fold"/>
</dbReference>
<dbReference type="Gene3D" id="2.60.40.10">
    <property type="entry name" value="Immunoglobulins"/>
    <property type="match status" value="1"/>
</dbReference>
<accession>A0ABU2D4U6</accession>
<dbReference type="InterPro" id="IPR035986">
    <property type="entry name" value="PKD_dom_sf"/>
</dbReference>
<protein>
    <submittedName>
        <fullName evidence="2">PKD domain-containing protein</fullName>
    </submittedName>
</protein>
<proteinExistence type="predicted"/>
<evidence type="ECO:0000313" key="2">
    <source>
        <dbReference type="EMBL" id="MDR7666867.1"/>
    </source>
</evidence>
<keyword evidence="3" id="KW-1185">Reference proteome</keyword>
<dbReference type="CDD" id="cd00146">
    <property type="entry name" value="PKD"/>
    <property type="match status" value="1"/>
</dbReference>
<dbReference type="Pfam" id="PF18911">
    <property type="entry name" value="PKD_4"/>
    <property type="match status" value="1"/>
</dbReference>
<evidence type="ECO:0000259" key="1">
    <source>
        <dbReference type="PROSITE" id="PS50093"/>
    </source>
</evidence>
<sequence>MVVQFTNMSTNSPTSWYWDFGDETTLTAKNPSHKYTNVGKHTVSLTVKGDGGSNIKKIRACYFCHLIFTPFNNL</sequence>
<evidence type="ECO:0000313" key="3">
    <source>
        <dbReference type="Proteomes" id="UP001246244"/>
    </source>
</evidence>
<reference evidence="3" key="1">
    <citation type="submission" date="2023-07" db="EMBL/GenBank/DDBJ databases">
        <title>Whole-genome sequencing of a new Methanosarcina sp. Z-7115.</title>
        <authorList>
            <person name="Zhilina T.N."/>
            <person name="Merkel A.Y."/>
        </authorList>
    </citation>
    <scope>NUCLEOTIDE SEQUENCE [LARGE SCALE GENOMIC DNA]</scope>
    <source>
        <strain evidence="3">Z-7115</strain>
    </source>
</reference>
<dbReference type="PROSITE" id="PS50093">
    <property type="entry name" value="PKD"/>
    <property type="match status" value="1"/>
</dbReference>
<feature type="domain" description="PKD" evidence="1">
    <location>
        <begin position="1"/>
        <end position="53"/>
    </location>
</feature>
<dbReference type="Proteomes" id="UP001246244">
    <property type="component" value="Unassembled WGS sequence"/>
</dbReference>
<dbReference type="InterPro" id="IPR000601">
    <property type="entry name" value="PKD_dom"/>
</dbReference>
<name>A0ABU2D4U6_9EURY</name>
<dbReference type="InterPro" id="IPR022409">
    <property type="entry name" value="PKD/Chitinase_dom"/>
</dbReference>